<dbReference type="InterPro" id="IPR002938">
    <property type="entry name" value="FAD-bd"/>
</dbReference>
<dbReference type="Pfam" id="PF01494">
    <property type="entry name" value="FAD_binding_3"/>
    <property type="match status" value="1"/>
</dbReference>
<dbReference type="Gene3D" id="3.50.50.60">
    <property type="entry name" value="FAD/NAD(P)-binding domain"/>
    <property type="match status" value="1"/>
</dbReference>
<accession>A0ABV1Z006</accession>
<keyword evidence="3" id="KW-1185">Reference proteome</keyword>
<dbReference type="SUPFAM" id="SSF51905">
    <property type="entry name" value="FAD/NAD(P)-binding domain"/>
    <property type="match status" value="1"/>
</dbReference>
<feature type="domain" description="FAD-binding" evidence="1">
    <location>
        <begin position="9"/>
        <end position="165"/>
    </location>
</feature>
<comment type="caution">
    <text evidence="2">The sequence shown here is derived from an EMBL/GenBank/DDBJ whole genome shotgun (WGS) entry which is preliminary data.</text>
</comment>
<dbReference type="Gene3D" id="3.30.9.100">
    <property type="match status" value="1"/>
</dbReference>
<dbReference type="PROSITE" id="PS51257">
    <property type="entry name" value="PROKAR_LIPOPROTEIN"/>
    <property type="match status" value="1"/>
</dbReference>
<gene>
    <name evidence="2" type="ORF">NKI36_14915</name>
</gene>
<name>A0ABV1Z006_9HYPH</name>
<dbReference type="InterPro" id="IPR050816">
    <property type="entry name" value="Flavin-dep_Halogenase_NPB"/>
</dbReference>
<organism evidence="2 3">
    <name type="scientific">Mesorhizobium caraganae</name>
    <dbReference type="NCBI Taxonomy" id="483206"/>
    <lineage>
        <taxon>Bacteria</taxon>
        <taxon>Pseudomonadati</taxon>
        <taxon>Pseudomonadota</taxon>
        <taxon>Alphaproteobacteria</taxon>
        <taxon>Hyphomicrobiales</taxon>
        <taxon>Phyllobacteriaceae</taxon>
        <taxon>Mesorhizobium</taxon>
    </lineage>
</organism>
<dbReference type="PANTHER" id="PTHR43747">
    <property type="entry name" value="FAD-BINDING PROTEIN"/>
    <property type="match status" value="1"/>
</dbReference>
<evidence type="ECO:0000313" key="3">
    <source>
        <dbReference type="Proteomes" id="UP001433071"/>
    </source>
</evidence>
<dbReference type="PANTHER" id="PTHR43747:SF1">
    <property type="entry name" value="SLR1998 PROTEIN"/>
    <property type="match status" value="1"/>
</dbReference>
<dbReference type="InterPro" id="IPR036188">
    <property type="entry name" value="FAD/NAD-bd_sf"/>
</dbReference>
<proteinExistence type="predicted"/>
<dbReference type="Proteomes" id="UP001433071">
    <property type="component" value="Unassembled WGS sequence"/>
</dbReference>
<reference evidence="2 3" key="1">
    <citation type="journal article" date="2024" name="Proc. Natl. Acad. Sci. U.S.A.">
        <title>The evolutionary genomics of adaptation to stress in wild rhizobium bacteria.</title>
        <authorList>
            <person name="Kehlet-Delgado H."/>
            <person name="Montoya A.P."/>
            <person name="Jensen K.T."/>
            <person name="Wendlandt C.E."/>
            <person name="Dexheimer C."/>
            <person name="Roberts M."/>
            <person name="Torres Martinez L."/>
            <person name="Friesen M.L."/>
            <person name="Griffitts J.S."/>
            <person name="Porter S.S."/>
        </authorList>
    </citation>
    <scope>NUCLEOTIDE SEQUENCE [LARGE SCALE GENOMIC DNA]</scope>
    <source>
        <strain evidence="2 3">M0641</strain>
    </source>
</reference>
<evidence type="ECO:0000313" key="2">
    <source>
        <dbReference type="EMBL" id="MER9405331.1"/>
    </source>
</evidence>
<evidence type="ECO:0000259" key="1">
    <source>
        <dbReference type="Pfam" id="PF01494"/>
    </source>
</evidence>
<dbReference type="EMBL" id="JAMYQB010000011">
    <property type="protein sequence ID" value="MER9405331.1"/>
    <property type="molecule type" value="Genomic_DNA"/>
</dbReference>
<dbReference type="RefSeq" id="WP_023685855.1">
    <property type="nucleotide sequence ID" value="NZ_JAMYQB010000011.1"/>
</dbReference>
<dbReference type="PRINTS" id="PR00420">
    <property type="entry name" value="RNGMNOXGNASE"/>
</dbReference>
<protein>
    <submittedName>
        <fullName evidence="2">FAD-dependent oxidoreductase</fullName>
    </submittedName>
</protein>
<sequence>MSREPELDLDALIIGGGPAGSACANRLARGGARVAIVEATDYSAFRIGEVIDSSAQSHLSSLGLEALETQAWASRCSGVMAKWGSLASEPRVPMLKLQGRSYRLDRNRFDQALFNSAEQAGAAGFTRSRVTNLEIDQGKWKFALQSSEGLAQGRTEWIVAATGRNRRAPGTPSQSKHRLDRLIAIAMIGGGENSEAHILQEALHLQAASSGWWYSITTPSGRIVVVFLTDADLLPAGKRAQSEFMLTQLCQVALPVLTTKIAETCLMEYRWSGFGAGSGIRTIGMAQNWIATGDALTAYDPLCGKGIACALGSGIETADLILDSSSHDGTARSKWADRVMRQYNTHAVERLANYGLERRFSKSTFWRRRQD</sequence>